<evidence type="ECO:0000259" key="9">
    <source>
        <dbReference type="PROSITE" id="PS51755"/>
    </source>
</evidence>
<dbReference type="GO" id="GO:0000976">
    <property type="term" value="F:transcription cis-regulatory region binding"/>
    <property type="evidence" value="ECO:0007669"/>
    <property type="project" value="TreeGrafter"/>
</dbReference>
<evidence type="ECO:0000256" key="2">
    <source>
        <dbReference type="ARBA" id="ARBA00023012"/>
    </source>
</evidence>
<evidence type="ECO:0000256" key="4">
    <source>
        <dbReference type="ARBA" id="ARBA00023125"/>
    </source>
</evidence>
<dbReference type="GO" id="GO:0006355">
    <property type="term" value="P:regulation of DNA-templated transcription"/>
    <property type="evidence" value="ECO:0007669"/>
    <property type="project" value="InterPro"/>
</dbReference>
<dbReference type="GeneID" id="301323983"/>
<dbReference type="SUPFAM" id="SSF52172">
    <property type="entry name" value="CheY-like"/>
    <property type="match status" value="1"/>
</dbReference>
<dbReference type="InterPro" id="IPR039420">
    <property type="entry name" value="WalR-like"/>
</dbReference>
<evidence type="ECO:0000256" key="1">
    <source>
        <dbReference type="ARBA" id="ARBA00022553"/>
    </source>
</evidence>
<dbReference type="InterPro" id="IPR001789">
    <property type="entry name" value="Sig_transdc_resp-reg_receiver"/>
</dbReference>
<proteinExistence type="predicted"/>
<dbReference type="RefSeq" id="WP_022424738.1">
    <property type="nucleotide sequence ID" value="NZ_CABIWU010000018.1"/>
</dbReference>
<dbReference type="GO" id="GO:0000156">
    <property type="term" value="F:phosphorelay response regulator activity"/>
    <property type="evidence" value="ECO:0007669"/>
    <property type="project" value="TreeGrafter"/>
</dbReference>
<dbReference type="AlphaFoldDB" id="A0AAW4MSJ3"/>
<dbReference type="PANTHER" id="PTHR48111:SF2">
    <property type="entry name" value="RESPONSE REGULATOR SAER"/>
    <property type="match status" value="1"/>
</dbReference>
<evidence type="ECO:0000313" key="11">
    <source>
        <dbReference type="EMBL" id="MBV3392932.1"/>
    </source>
</evidence>
<evidence type="ECO:0000313" key="10">
    <source>
        <dbReference type="EMBL" id="MBV3382652.1"/>
    </source>
</evidence>
<keyword evidence="2" id="KW-0902">Two-component regulatory system</keyword>
<evidence type="ECO:0000313" key="12">
    <source>
        <dbReference type="Proteomes" id="UP001196408"/>
    </source>
</evidence>
<keyword evidence="13" id="KW-1185">Reference proteome</keyword>
<accession>A0AAW4MSJ3</accession>
<dbReference type="Gene3D" id="6.10.250.690">
    <property type="match status" value="1"/>
</dbReference>
<feature type="domain" description="Response regulatory" evidence="8">
    <location>
        <begin position="5"/>
        <end position="118"/>
    </location>
</feature>
<feature type="DNA-binding region" description="OmpR/PhoB-type" evidence="7">
    <location>
        <begin position="132"/>
        <end position="231"/>
    </location>
</feature>
<dbReference type="CDD" id="cd17574">
    <property type="entry name" value="REC_OmpR"/>
    <property type="match status" value="1"/>
</dbReference>
<dbReference type="Pfam" id="PF00486">
    <property type="entry name" value="Trans_reg_C"/>
    <property type="match status" value="1"/>
</dbReference>
<feature type="domain" description="OmpR/PhoB-type" evidence="9">
    <location>
        <begin position="132"/>
        <end position="231"/>
    </location>
</feature>
<reference evidence="10 13" key="1">
    <citation type="submission" date="2021-06" db="EMBL/GenBank/DDBJ databases">
        <title>Collection of gut derived symbiotic bacterial strains cultured from healthy donors.</title>
        <authorList>
            <person name="Lin H."/>
            <person name="Littmann E."/>
            <person name="Pamer E.G."/>
        </authorList>
    </citation>
    <scope>NUCLEOTIDE SEQUENCE</scope>
    <source>
        <strain evidence="11 13">MSK.21.70</strain>
        <strain evidence="10">MSK.21.82</strain>
    </source>
</reference>
<dbReference type="Gene3D" id="1.10.10.10">
    <property type="entry name" value="Winged helix-like DNA-binding domain superfamily/Winged helix DNA-binding domain"/>
    <property type="match status" value="1"/>
</dbReference>
<sequence>METPRILVIDDEKEICDLIEIYLSQEGYHVEKRYNAYTLLRDLEKFKIDLVILDMMMPGVDGLQALEMIREKYNIPVIFVSAKTADQDKIEGLLKGADDYIAKPFNAMELVARVKSQLRRYQVYSKPIGVDNSIIQANDLLIDTNKKMVSVDNRPVAVTKIEYEILVLLASHPGTVFSTEDIYTKIWHEEATHANNTIMVHIRKLREKIERQPRTPRHIITVWGIGYKFEL</sequence>
<gene>
    <name evidence="10" type="ORF">KSV97_05285</name>
    <name evidence="11" type="ORF">KSW06_06645</name>
</gene>
<keyword evidence="4 7" id="KW-0238">DNA-binding</keyword>
<evidence type="ECO:0000256" key="7">
    <source>
        <dbReference type="PROSITE-ProRule" id="PRU01091"/>
    </source>
</evidence>
<keyword evidence="3" id="KW-0805">Transcription regulation</keyword>
<protein>
    <submittedName>
        <fullName evidence="10">Response regulator transcription factor</fullName>
    </submittedName>
</protein>
<dbReference type="PANTHER" id="PTHR48111">
    <property type="entry name" value="REGULATOR OF RPOS"/>
    <property type="match status" value="1"/>
</dbReference>
<dbReference type="InterPro" id="IPR011006">
    <property type="entry name" value="CheY-like_superfamily"/>
</dbReference>
<organism evidence="10 12">
    <name type="scientific">Catenibacterium mitsuokai</name>
    <dbReference type="NCBI Taxonomy" id="100886"/>
    <lineage>
        <taxon>Bacteria</taxon>
        <taxon>Bacillati</taxon>
        <taxon>Bacillota</taxon>
        <taxon>Erysipelotrichia</taxon>
        <taxon>Erysipelotrichales</taxon>
        <taxon>Coprobacillaceae</taxon>
        <taxon>Catenibacterium</taxon>
    </lineage>
</organism>
<dbReference type="InterPro" id="IPR001867">
    <property type="entry name" value="OmpR/PhoB-type_DNA-bd"/>
</dbReference>
<evidence type="ECO:0000259" key="8">
    <source>
        <dbReference type="PROSITE" id="PS50110"/>
    </source>
</evidence>
<dbReference type="EMBL" id="JAHOEL010000035">
    <property type="protein sequence ID" value="MBV3392932.1"/>
    <property type="molecule type" value="Genomic_DNA"/>
</dbReference>
<dbReference type="SMART" id="SM00448">
    <property type="entry name" value="REC"/>
    <property type="match status" value="1"/>
</dbReference>
<dbReference type="Pfam" id="PF00072">
    <property type="entry name" value="Response_reg"/>
    <property type="match status" value="1"/>
</dbReference>
<keyword evidence="5" id="KW-0804">Transcription</keyword>
<dbReference type="Gene3D" id="3.40.50.2300">
    <property type="match status" value="1"/>
</dbReference>
<comment type="caution">
    <text evidence="10">The sequence shown here is derived from an EMBL/GenBank/DDBJ whole genome shotgun (WGS) entry which is preliminary data.</text>
</comment>
<dbReference type="SMART" id="SM00862">
    <property type="entry name" value="Trans_reg_C"/>
    <property type="match status" value="1"/>
</dbReference>
<dbReference type="GO" id="GO:0032993">
    <property type="term" value="C:protein-DNA complex"/>
    <property type="evidence" value="ECO:0007669"/>
    <property type="project" value="TreeGrafter"/>
</dbReference>
<keyword evidence="1 6" id="KW-0597">Phosphoprotein</keyword>
<dbReference type="FunFam" id="1.10.10.10:FF:000018">
    <property type="entry name" value="DNA-binding response regulator ResD"/>
    <property type="match status" value="1"/>
</dbReference>
<evidence type="ECO:0000256" key="3">
    <source>
        <dbReference type="ARBA" id="ARBA00023015"/>
    </source>
</evidence>
<evidence type="ECO:0000256" key="6">
    <source>
        <dbReference type="PROSITE-ProRule" id="PRU00169"/>
    </source>
</evidence>
<dbReference type="PROSITE" id="PS51755">
    <property type="entry name" value="OMPR_PHOB"/>
    <property type="match status" value="1"/>
</dbReference>
<dbReference type="GO" id="GO:0005829">
    <property type="term" value="C:cytosol"/>
    <property type="evidence" value="ECO:0007669"/>
    <property type="project" value="TreeGrafter"/>
</dbReference>
<dbReference type="EMBL" id="JAHOEF010000025">
    <property type="protein sequence ID" value="MBV3382652.1"/>
    <property type="molecule type" value="Genomic_DNA"/>
</dbReference>
<dbReference type="PROSITE" id="PS50110">
    <property type="entry name" value="RESPONSE_REGULATORY"/>
    <property type="match status" value="1"/>
</dbReference>
<evidence type="ECO:0000256" key="5">
    <source>
        <dbReference type="ARBA" id="ARBA00023163"/>
    </source>
</evidence>
<dbReference type="InterPro" id="IPR036388">
    <property type="entry name" value="WH-like_DNA-bd_sf"/>
</dbReference>
<feature type="modified residue" description="4-aspartylphosphate" evidence="6">
    <location>
        <position position="54"/>
    </location>
</feature>
<dbReference type="Proteomes" id="UP001197492">
    <property type="component" value="Unassembled WGS sequence"/>
</dbReference>
<name>A0AAW4MSJ3_9FIRM</name>
<dbReference type="CDD" id="cd00383">
    <property type="entry name" value="trans_reg_C"/>
    <property type="match status" value="1"/>
</dbReference>
<dbReference type="Proteomes" id="UP001196408">
    <property type="component" value="Unassembled WGS sequence"/>
</dbReference>
<evidence type="ECO:0000313" key="13">
    <source>
        <dbReference type="Proteomes" id="UP001197492"/>
    </source>
</evidence>